<protein>
    <submittedName>
        <fullName evidence="2">Uncharacterized protein</fullName>
    </submittedName>
</protein>
<evidence type="ECO:0000256" key="1">
    <source>
        <dbReference type="SAM" id="MobiDB-lite"/>
    </source>
</evidence>
<proteinExistence type="predicted"/>
<organism evidence="2 3">
    <name type="scientific">Steinernema carpocapsae</name>
    <name type="common">Entomopathogenic nematode</name>
    <dbReference type="NCBI Taxonomy" id="34508"/>
    <lineage>
        <taxon>Eukaryota</taxon>
        <taxon>Metazoa</taxon>
        <taxon>Ecdysozoa</taxon>
        <taxon>Nematoda</taxon>
        <taxon>Chromadorea</taxon>
        <taxon>Rhabditida</taxon>
        <taxon>Tylenchina</taxon>
        <taxon>Panagrolaimomorpha</taxon>
        <taxon>Strongyloidoidea</taxon>
        <taxon>Steinernematidae</taxon>
        <taxon>Steinernema</taxon>
    </lineage>
</organism>
<feature type="compositionally biased region" description="Polar residues" evidence="1">
    <location>
        <begin position="52"/>
        <end position="66"/>
    </location>
</feature>
<reference evidence="2 3" key="1">
    <citation type="journal article" date="2015" name="Genome Biol.">
        <title>Comparative genomics of Steinernema reveals deeply conserved gene regulatory networks.</title>
        <authorList>
            <person name="Dillman A.R."/>
            <person name="Macchietto M."/>
            <person name="Porter C.F."/>
            <person name="Rogers A."/>
            <person name="Williams B."/>
            <person name="Antoshechkin I."/>
            <person name="Lee M.M."/>
            <person name="Goodwin Z."/>
            <person name="Lu X."/>
            <person name="Lewis E.E."/>
            <person name="Goodrich-Blair H."/>
            <person name="Stock S.P."/>
            <person name="Adams B.J."/>
            <person name="Sternberg P.W."/>
            <person name="Mortazavi A."/>
        </authorList>
    </citation>
    <scope>NUCLEOTIDE SEQUENCE [LARGE SCALE GENOMIC DNA]</scope>
    <source>
        <strain evidence="2 3">ALL</strain>
    </source>
</reference>
<accession>A0A4U5N2B1</accession>
<gene>
    <name evidence="2" type="ORF">L596_017662</name>
</gene>
<name>A0A4U5N2B1_STECR</name>
<sequence>MCRHGRSVPCFGRKFRIKIYLFVRCSQHRTVSQREGDNGQGAGGEAFRSSDKSQSLRLRNNRSIGG</sequence>
<feature type="region of interest" description="Disordered" evidence="1">
    <location>
        <begin position="28"/>
        <end position="66"/>
    </location>
</feature>
<dbReference type="Proteomes" id="UP000298663">
    <property type="component" value="Unassembled WGS sequence"/>
</dbReference>
<dbReference type="AlphaFoldDB" id="A0A4U5N2B1"/>
<comment type="caution">
    <text evidence="2">The sequence shown here is derived from an EMBL/GenBank/DDBJ whole genome shotgun (WGS) entry which is preliminary data.</text>
</comment>
<evidence type="ECO:0000313" key="2">
    <source>
        <dbReference type="EMBL" id="TKR76539.1"/>
    </source>
</evidence>
<reference evidence="2 3" key="2">
    <citation type="journal article" date="2019" name="G3 (Bethesda)">
        <title>Hybrid Assembly of the Genome of the Entomopathogenic Nematode Steinernema carpocapsae Identifies the X-Chromosome.</title>
        <authorList>
            <person name="Serra L."/>
            <person name="Macchietto M."/>
            <person name="Macias-Munoz A."/>
            <person name="McGill C.J."/>
            <person name="Rodriguez I.M."/>
            <person name="Rodriguez B."/>
            <person name="Murad R."/>
            <person name="Mortazavi A."/>
        </authorList>
    </citation>
    <scope>NUCLEOTIDE SEQUENCE [LARGE SCALE GENOMIC DNA]</scope>
    <source>
        <strain evidence="2 3">ALL</strain>
    </source>
</reference>
<dbReference type="EMBL" id="AZBU02000005">
    <property type="protein sequence ID" value="TKR76539.1"/>
    <property type="molecule type" value="Genomic_DNA"/>
</dbReference>
<evidence type="ECO:0000313" key="3">
    <source>
        <dbReference type="Proteomes" id="UP000298663"/>
    </source>
</evidence>
<keyword evidence="3" id="KW-1185">Reference proteome</keyword>